<evidence type="ECO:0008006" key="6">
    <source>
        <dbReference type="Google" id="ProtNLM"/>
    </source>
</evidence>
<evidence type="ECO:0000259" key="3">
    <source>
        <dbReference type="Pfam" id="PF16787"/>
    </source>
</evidence>
<keyword evidence="5" id="KW-1185">Reference proteome</keyword>
<dbReference type="Proteomes" id="UP000054270">
    <property type="component" value="Unassembled WGS sequence"/>
</dbReference>
<gene>
    <name evidence="4" type="ORF">HYPSUDRAFT_59993</name>
</gene>
<dbReference type="InterPro" id="IPR038279">
    <property type="entry name" value="Ndc10_dom2_sf"/>
</dbReference>
<feature type="domain" description="Transcription activator GCR1-like" evidence="2">
    <location>
        <begin position="339"/>
        <end position="404"/>
    </location>
</feature>
<evidence type="ECO:0000259" key="2">
    <source>
        <dbReference type="Pfam" id="PF12550"/>
    </source>
</evidence>
<dbReference type="OrthoDB" id="3065555at2759"/>
<evidence type="ECO:0000313" key="4">
    <source>
        <dbReference type="EMBL" id="KJA13263.1"/>
    </source>
</evidence>
<dbReference type="EMBL" id="KN817762">
    <property type="protein sequence ID" value="KJA13263.1"/>
    <property type="molecule type" value="Genomic_DNA"/>
</dbReference>
<dbReference type="InterPro" id="IPR022210">
    <property type="entry name" value="TF_GCR1-like"/>
</dbReference>
<dbReference type="Pfam" id="PF12550">
    <property type="entry name" value="GCR1_C"/>
    <property type="match status" value="1"/>
</dbReference>
<feature type="domain" description="Ndc10" evidence="3">
    <location>
        <begin position="2"/>
        <end position="113"/>
    </location>
</feature>
<dbReference type="Gene3D" id="1.10.443.20">
    <property type="entry name" value="Centromere DNA-binding protein complex CBF3 subunit, domain 2"/>
    <property type="match status" value="1"/>
</dbReference>
<sequence length="446" mass="50004">MPACYDRALPTDAMLGAAGFNARKQTTFFIARDVLVPPSDLMDQIFPWVEDEQRALSRRAEGNGIHGRDNSLVLFLDLLIFLRKVLLQDAAVLFSSYPNCPVFKYPPFNSTSFHEFSAASSRIISAAEDDVKHQLDALPEDIAATFRAAMMTTAMHLERDRLAREASNSRLEERMGVIQNIATASFLSGATGKKRKAFEASLEMLENTRPAPARMSSCASSHTSVTPLASIPNIVPDIQPSQSNETGMLSAAETAPASTHSHTPDHQVPTTVVSNSGNIYSSLIFPISSSEPSVVEKQQSAITTLESIFPAERLMNHQFDWDEKTSTWLPKFSFWKPKSNVLTVDNIWREDRFGIDGLFSIQELNAQWDARWKRNNHSIKQEAYWRKKVVNIIDTLSRKPNWNGTIAFRFLHDVYKTQMKTGRTFSDYLTRATTAQIIEASGSYVK</sequence>
<evidence type="ECO:0000313" key="5">
    <source>
        <dbReference type="Proteomes" id="UP000054270"/>
    </source>
</evidence>
<evidence type="ECO:0000256" key="1">
    <source>
        <dbReference type="SAM" id="MobiDB-lite"/>
    </source>
</evidence>
<dbReference type="STRING" id="945553.A0A0D2LR32"/>
<protein>
    <recommendedName>
        <fullName evidence="6">Transcription activator GCR1-like domain-containing protein</fullName>
    </recommendedName>
</protein>
<dbReference type="GO" id="GO:0003677">
    <property type="term" value="F:DNA binding"/>
    <property type="evidence" value="ECO:0007669"/>
    <property type="project" value="InterPro"/>
</dbReference>
<organism evidence="4 5">
    <name type="scientific">Hypholoma sublateritium (strain FD-334 SS-4)</name>
    <dbReference type="NCBI Taxonomy" id="945553"/>
    <lineage>
        <taxon>Eukaryota</taxon>
        <taxon>Fungi</taxon>
        <taxon>Dikarya</taxon>
        <taxon>Basidiomycota</taxon>
        <taxon>Agaricomycotina</taxon>
        <taxon>Agaricomycetes</taxon>
        <taxon>Agaricomycetidae</taxon>
        <taxon>Agaricales</taxon>
        <taxon>Agaricineae</taxon>
        <taxon>Strophariaceae</taxon>
        <taxon>Hypholoma</taxon>
    </lineage>
</organism>
<proteinExistence type="predicted"/>
<name>A0A0D2LR32_HYPSF</name>
<accession>A0A0D2LR32</accession>
<dbReference type="AlphaFoldDB" id="A0A0D2LR32"/>
<dbReference type="Pfam" id="PF16787">
    <property type="entry name" value="NDC10_II"/>
    <property type="match status" value="1"/>
</dbReference>
<feature type="region of interest" description="Disordered" evidence="1">
    <location>
        <begin position="230"/>
        <end position="269"/>
    </location>
</feature>
<reference evidence="5" key="1">
    <citation type="submission" date="2014-04" db="EMBL/GenBank/DDBJ databases">
        <title>Evolutionary Origins and Diversification of the Mycorrhizal Mutualists.</title>
        <authorList>
            <consortium name="DOE Joint Genome Institute"/>
            <consortium name="Mycorrhizal Genomics Consortium"/>
            <person name="Kohler A."/>
            <person name="Kuo A."/>
            <person name="Nagy L.G."/>
            <person name="Floudas D."/>
            <person name="Copeland A."/>
            <person name="Barry K.W."/>
            <person name="Cichocki N."/>
            <person name="Veneault-Fourrey C."/>
            <person name="LaButti K."/>
            <person name="Lindquist E.A."/>
            <person name="Lipzen A."/>
            <person name="Lundell T."/>
            <person name="Morin E."/>
            <person name="Murat C."/>
            <person name="Riley R."/>
            <person name="Ohm R."/>
            <person name="Sun H."/>
            <person name="Tunlid A."/>
            <person name="Henrissat B."/>
            <person name="Grigoriev I.V."/>
            <person name="Hibbett D.S."/>
            <person name="Martin F."/>
        </authorList>
    </citation>
    <scope>NUCLEOTIDE SEQUENCE [LARGE SCALE GENOMIC DNA]</scope>
    <source>
        <strain evidence="5">FD-334 SS-4</strain>
    </source>
</reference>
<dbReference type="InterPro" id="IPR031872">
    <property type="entry name" value="NDC10_II"/>
</dbReference>